<reference evidence="4 5" key="1">
    <citation type="submission" date="2022-12" db="EMBL/GenBank/DDBJ databases">
        <title>Chromosome-level genome of Tegillarca granosa.</title>
        <authorList>
            <person name="Kim J."/>
        </authorList>
    </citation>
    <scope>NUCLEOTIDE SEQUENCE [LARGE SCALE GENOMIC DNA]</scope>
    <source>
        <strain evidence="4">Teg-2019</strain>
        <tissue evidence="4">Adductor muscle</tissue>
    </source>
</reference>
<dbReference type="Pfam" id="PF00012">
    <property type="entry name" value="HSP70"/>
    <property type="match status" value="1"/>
</dbReference>
<gene>
    <name evidence="4" type="ORF">KUTeg_024283</name>
</gene>
<evidence type="ECO:0000313" key="5">
    <source>
        <dbReference type="Proteomes" id="UP001217089"/>
    </source>
</evidence>
<comment type="similarity">
    <text evidence="1">Belongs to the heat shock protein 70 family.</text>
</comment>
<dbReference type="Proteomes" id="UP001217089">
    <property type="component" value="Unassembled WGS sequence"/>
</dbReference>
<evidence type="ECO:0000256" key="1">
    <source>
        <dbReference type="ARBA" id="ARBA00007381"/>
    </source>
</evidence>
<organism evidence="4 5">
    <name type="scientific">Tegillarca granosa</name>
    <name type="common">Malaysian cockle</name>
    <name type="synonym">Anadara granosa</name>
    <dbReference type="NCBI Taxonomy" id="220873"/>
    <lineage>
        <taxon>Eukaryota</taxon>
        <taxon>Metazoa</taxon>
        <taxon>Spiralia</taxon>
        <taxon>Lophotrochozoa</taxon>
        <taxon>Mollusca</taxon>
        <taxon>Bivalvia</taxon>
        <taxon>Autobranchia</taxon>
        <taxon>Pteriomorphia</taxon>
        <taxon>Arcoida</taxon>
        <taxon>Arcoidea</taxon>
        <taxon>Arcidae</taxon>
        <taxon>Tegillarca</taxon>
    </lineage>
</organism>
<dbReference type="InterPro" id="IPR043129">
    <property type="entry name" value="ATPase_NBD"/>
</dbReference>
<dbReference type="PANTHER" id="PTHR14187">
    <property type="entry name" value="ALPHA KINASE/ELONGATION FACTOR 2 KINASE"/>
    <property type="match status" value="1"/>
</dbReference>
<proteinExistence type="inferred from homology"/>
<dbReference type="CDD" id="cd10229">
    <property type="entry name" value="ASKHA_NBD_HSP70_HSPA12"/>
    <property type="match status" value="1"/>
</dbReference>
<evidence type="ECO:0000313" key="4">
    <source>
        <dbReference type="EMBL" id="KAJ8297752.1"/>
    </source>
</evidence>
<name>A0ABQ9E1H6_TEGGR</name>
<comment type="caution">
    <text evidence="4">The sequence shown here is derived from an EMBL/GenBank/DDBJ whole genome shotgun (WGS) entry which is preliminary data.</text>
</comment>
<keyword evidence="2" id="KW-0547">Nucleotide-binding</keyword>
<keyword evidence="3" id="KW-0067">ATP-binding</keyword>
<dbReference type="SUPFAM" id="SSF53067">
    <property type="entry name" value="Actin-like ATPase domain"/>
    <property type="match status" value="2"/>
</dbReference>
<evidence type="ECO:0000256" key="3">
    <source>
        <dbReference type="ARBA" id="ARBA00022840"/>
    </source>
</evidence>
<keyword evidence="5" id="KW-1185">Reference proteome</keyword>
<accession>A0ABQ9E1H6</accession>
<dbReference type="PANTHER" id="PTHR14187:SF5">
    <property type="entry name" value="HEAT SHOCK 70 KDA PROTEIN 12A"/>
    <property type="match status" value="1"/>
</dbReference>
<sequence length="586" mass="66243">MAKKGEDANTMVKPPQRLMCAAIDFGTTYSGYAFSMKSNQTQIFCPHWKGSNYQSMKTPTCLLLDSNQKFDSFGYVAQDRYAEITGEDQQDSWYYFKNFKMKLHSKKHPMKRGTKLMEEGGKSLPAMKVFSTSIRYLKEEFEKEKKKQGKKVHDEEITWVLTVPAIWDEEAKQFMRVAAEEAGIPSDQLVIALEPEAASVYAKDVNVKREQTEDEQLILSPYDPGTKFMVVDLGGGTVDITVREVMKDRTLKELYAACGNAKGGNTVNKDMLEFLTQIIGDDIMKEFKMTQKAGYFDLEKEIETKKRAPEAQDQKIPIILPGTLLDLYSTKKGCDLEKCEKLQKDFKKTVSLKHARLKVDLQHFPLFFKKSVDSILRNIREILSQDFASGLKDVIIVGGYADCPTIRRAIESVFEEVSFVIPHEAGLAVLKGAVLYGHNPNVVSARMCRYTYGTEVHRYFLDGKDDESKKKVIDGVPYCTQVFNKLAEIGQTFGVGSKVVTEVYPIRPDLIKMPVKLYKSTEKNPHFVTDKGSTYMGQIVVDMPDTTKGMERCVKVYLKFGETELKLEAIDQSTGTEATVSLDLLS</sequence>
<protein>
    <submittedName>
        <fullName evidence="4">Uncharacterized protein</fullName>
    </submittedName>
</protein>
<dbReference type="Gene3D" id="3.30.420.40">
    <property type="match status" value="2"/>
</dbReference>
<dbReference type="InterPro" id="IPR013126">
    <property type="entry name" value="Hsp_70_fam"/>
</dbReference>
<dbReference type="EMBL" id="JARBDR010000923">
    <property type="protein sequence ID" value="KAJ8297752.1"/>
    <property type="molecule type" value="Genomic_DNA"/>
</dbReference>
<evidence type="ECO:0000256" key="2">
    <source>
        <dbReference type="ARBA" id="ARBA00022741"/>
    </source>
</evidence>